<evidence type="ECO:0008006" key="3">
    <source>
        <dbReference type="Google" id="ProtNLM"/>
    </source>
</evidence>
<dbReference type="EMBL" id="JAVAIM010000001">
    <property type="protein sequence ID" value="MDP4574155.1"/>
    <property type="molecule type" value="Genomic_DNA"/>
</dbReference>
<name>A0ABT9HLY6_9SPHN</name>
<keyword evidence="2" id="KW-1185">Reference proteome</keyword>
<accession>A0ABT9HLY6</accession>
<dbReference type="Proteomes" id="UP001240639">
    <property type="component" value="Unassembled WGS sequence"/>
</dbReference>
<evidence type="ECO:0000313" key="2">
    <source>
        <dbReference type="Proteomes" id="UP001240639"/>
    </source>
</evidence>
<reference evidence="1 2" key="1">
    <citation type="submission" date="2023-08" db="EMBL/GenBank/DDBJ databases">
        <title>genomic of G39.</title>
        <authorList>
            <person name="Wang Y."/>
        </authorList>
    </citation>
    <scope>NUCLEOTIDE SEQUENCE [LARGE SCALE GENOMIC DNA]</scope>
    <source>
        <strain evidence="1 2">G39</strain>
    </source>
</reference>
<comment type="caution">
    <text evidence="1">The sequence shown here is derived from an EMBL/GenBank/DDBJ whole genome shotgun (WGS) entry which is preliminary data.</text>
</comment>
<evidence type="ECO:0000313" key="1">
    <source>
        <dbReference type="EMBL" id="MDP4574155.1"/>
    </source>
</evidence>
<dbReference type="RefSeq" id="WP_305931598.1">
    <property type="nucleotide sequence ID" value="NZ_JAVAIM010000001.1"/>
</dbReference>
<protein>
    <recommendedName>
        <fullName evidence="3">Lipoprotein</fullName>
    </recommendedName>
</protein>
<sequence length="173" mass="19368">MFRALLLTLALSGCGIAEQPKWARTVAAYEVPLPTAKDKAQFVQTLEQHAERSGFHVDVATQSELETMSEVSPITFSAAVWRGENDDEPIASAMDFYDRIGRVWLTFSLGQNPERSKDFRESLVPQLQFQWPETRELPIMPSGAIPVTQDLIRKDDHYIVNPSAAAKYADVEG</sequence>
<gene>
    <name evidence="1" type="ORF">Q9K02_03255</name>
</gene>
<proteinExistence type="predicted"/>
<organism evidence="1 2">
    <name type="scientific">Qipengyuania profundimaris</name>
    <dbReference type="NCBI Taxonomy" id="3067652"/>
    <lineage>
        <taxon>Bacteria</taxon>
        <taxon>Pseudomonadati</taxon>
        <taxon>Pseudomonadota</taxon>
        <taxon>Alphaproteobacteria</taxon>
        <taxon>Sphingomonadales</taxon>
        <taxon>Erythrobacteraceae</taxon>
        <taxon>Qipengyuania</taxon>
    </lineage>
</organism>